<name>A1BIT8_CHLPD</name>
<keyword evidence="3" id="KW-1185">Reference proteome</keyword>
<dbReference type="InterPro" id="IPR025668">
    <property type="entry name" value="Tnp_DDE_dom"/>
</dbReference>
<evidence type="ECO:0000313" key="2">
    <source>
        <dbReference type="EMBL" id="ABL66315.1"/>
    </source>
</evidence>
<dbReference type="OrthoDB" id="1123353at2"/>
<evidence type="ECO:0000313" key="3">
    <source>
        <dbReference type="Proteomes" id="UP000008701"/>
    </source>
</evidence>
<reference evidence="2 3" key="1">
    <citation type="submission" date="2006-12" db="EMBL/GenBank/DDBJ databases">
        <title>Complete sequence of Chlorobium phaeobacteroides DSM 266.</title>
        <authorList>
            <consortium name="US DOE Joint Genome Institute"/>
            <person name="Copeland A."/>
            <person name="Lucas S."/>
            <person name="Lapidus A."/>
            <person name="Barry K."/>
            <person name="Detter J.C."/>
            <person name="Glavina del Rio T."/>
            <person name="Hammon N."/>
            <person name="Israni S."/>
            <person name="Pitluck S."/>
            <person name="Goltsman E."/>
            <person name="Schmutz J."/>
            <person name="Larimer F."/>
            <person name="Land M."/>
            <person name="Hauser L."/>
            <person name="Mikhailova N."/>
            <person name="Li T."/>
            <person name="Overmann J."/>
            <person name="Bryant D.A."/>
            <person name="Richardson P."/>
        </authorList>
    </citation>
    <scope>NUCLEOTIDE SEQUENCE [LARGE SCALE GENOMIC DNA]</scope>
    <source>
        <strain evidence="2 3">DSM 266</strain>
    </source>
</reference>
<evidence type="ECO:0000259" key="1">
    <source>
        <dbReference type="Pfam" id="PF13701"/>
    </source>
</evidence>
<dbReference type="Proteomes" id="UP000008701">
    <property type="component" value="Chromosome"/>
</dbReference>
<proteinExistence type="predicted"/>
<protein>
    <submittedName>
        <fullName evidence="2">Transposase, IS4 family</fullName>
    </submittedName>
</protein>
<dbReference type="AlphaFoldDB" id="A1BIT8"/>
<gene>
    <name evidence="2" type="ordered locus">Cpha266_2324</name>
</gene>
<dbReference type="eggNOG" id="COG5433">
    <property type="taxonomic scope" value="Bacteria"/>
</dbReference>
<dbReference type="Pfam" id="PF13701">
    <property type="entry name" value="DDE_Tnp_1_4"/>
    <property type="match status" value="1"/>
</dbReference>
<dbReference type="HOGENOM" id="CLU_2068915_0_0_10"/>
<dbReference type="EMBL" id="CP000492">
    <property type="protein sequence ID" value="ABL66315.1"/>
    <property type="molecule type" value="Genomic_DNA"/>
</dbReference>
<dbReference type="KEGG" id="cph:Cpha266_2324"/>
<organism evidence="2 3">
    <name type="scientific">Chlorobium phaeobacteroides (strain DSM 266 / SMG 266 / 2430)</name>
    <dbReference type="NCBI Taxonomy" id="290317"/>
    <lineage>
        <taxon>Bacteria</taxon>
        <taxon>Pseudomonadati</taxon>
        <taxon>Chlorobiota</taxon>
        <taxon>Chlorobiia</taxon>
        <taxon>Chlorobiales</taxon>
        <taxon>Chlorobiaceae</taxon>
        <taxon>Chlorobium/Pelodictyon group</taxon>
        <taxon>Chlorobium</taxon>
    </lineage>
</organism>
<sequence>MNGLTRNALLHQHVETLIKHVKQQPASFKRYHAFIYKAESWSKPRKVVATVEMTDIGKLNVRFISTDMLEAKAKAHYEEICCARGNDELYIKIQKTYTKTDRFSRHRFLTNQFRLFLH</sequence>
<accession>A1BIT8</accession>
<feature type="domain" description="Transposase DDE" evidence="1">
    <location>
        <begin position="3"/>
        <end position="118"/>
    </location>
</feature>
<dbReference type="STRING" id="290317.Cpha266_2324"/>